<dbReference type="Pfam" id="PF00593">
    <property type="entry name" value="TonB_dep_Rec_b-barrel"/>
    <property type="match status" value="1"/>
</dbReference>
<evidence type="ECO:0000256" key="7">
    <source>
        <dbReference type="ARBA" id="ARBA00023077"/>
    </source>
</evidence>
<keyword evidence="6" id="KW-0406">Ion transport</keyword>
<evidence type="ECO:0000256" key="5">
    <source>
        <dbReference type="ARBA" id="ARBA00022729"/>
    </source>
</evidence>
<dbReference type="Gene3D" id="2.40.170.20">
    <property type="entry name" value="TonB-dependent receptor, beta-barrel domain"/>
    <property type="match status" value="1"/>
</dbReference>
<dbReference type="GO" id="GO:0015889">
    <property type="term" value="P:cobalamin transport"/>
    <property type="evidence" value="ECO:0007669"/>
    <property type="project" value="TreeGrafter"/>
</dbReference>
<sequence length="607" mass="67290">MKPSTKATPLRACARLTLAAMAISFSTSAQADTENLDALTVTANRMPTKNTLAPNTVITRADIERLQINDLPSLLSRFPGIDMTSNGGRGKASSIFMRGTDSDHVLFLIDGVKWFSATSGGAAIQDFPISQIERIEIVRGPRSGLYGSEAIGGVIQIFTRESKSGFTPYGEVSVGSHNAQSITAGATGGNASTSYNVTVNHSSTNGINAKEENDPDHDGYRNKSVSAKLSHQFTDDWSVGLNFLRAEGDNEYDGFLPTNDHTADTVQQVMGVNSEYKLTDIWSFQLQLSESRDQSEDFTNNVSSGVFNTRHRLISVNNLINIAPGHLVSIGFDYEHDKVMSSNDFTEKSRDNRAPYISWQAEVERFNWLLSARHDNNEAYGSKNTGTAEAGFYLTDNLQLVANVGTAFKAPTFNQLYWPSTAFFVGNPNLEPEKSKSYGLGLIGSDEWGTWSVHSYHTDIRDLLIYQFPTTENVDEAEIEGIEFDVATNLMGWQVNFNASFLNPEDKETDKTLRRRAQRMANLHIDRQFGKWATGASWKVSGHRYDDAANTVRLGGYGLLDLRLSYQFAKDWSAKVTANNVLDKEYQTIPTYNSLDRTVMFTVSYQP</sequence>
<dbReference type="Gene3D" id="2.170.130.10">
    <property type="entry name" value="TonB-dependent receptor, plug domain"/>
    <property type="match status" value="1"/>
</dbReference>
<name>A0A0A0BB00_9GAMM</name>
<dbReference type="InterPro" id="IPR039426">
    <property type="entry name" value="TonB-dep_rcpt-like"/>
</dbReference>
<keyword evidence="4 10" id="KW-0812">Transmembrane</keyword>
<keyword evidence="9 10" id="KW-0998">Cell outer membrane</keyword>
<evidence type="ECO:0000256" key="12">
    <source>
        <dbReference type="SAM" id="SignalP"/>
    </source>
</evidence>
<evidence type="ECO:0000313" key="16">
    <source>
        <dbReference type="Proteomes" id="UP000029999"/>
    </source>
</evidence>
<evidence type="ECO:0000256" key="6">
    <source>
        <dbReference type="ARBA" id="ARBA00023065"/>
    </source>
</evidence>
<reference evidence="15 16" key="1">
    <citation type="submission" date="2014-09" db="EMBL/GenBank/DDBJ databases">
        <authorList>
            <person name="Grob C."/>
            <person name="Taubert M."/>
            <person name="Howat A.M."/>
            <person name="Burns O.J."/>
            <person name="Dixon J.L."/>
            <person name="Chen Y."/>
            <person name="Murrell J.C."/>
        </authorList>
    </citation>
    <scope>NUCLEOTIDE SEQUENCE [LARGE SCALE GENOMIC DNA]</scope>
    <source>
        <strain evidence="15">L4</strain>
    </source>
</reference>
<evidence type="ECO:0000256" key="11">
    <source>
        <dbReference type="RuleBase" id="RU003357"/>
    </source>
</evidence>
<dbReference type="SUPFAM" id="SSF56935">
    <property type="entry name" value="Porins"/>
    <property type="match status" value="1"/>
</dbReference>
<keyword evidence="2 10" id="KW-0813">Transport</keyword>
<feature type="signal peptide" evidence="12">
    <location>
        <begin position="1"/>
        <end position="31"/>
    </location>
</feature>
<comment type="subcellular location">
    <subcellularLocation>
        <location evidence="1 10">Cell outer membrane</location>
        <topology evidence="1 10">Multi-pass membrane protein</topology>
    </subcellularLocation>
</comment>
<comment type="similarity">
    <text evidence="10 11">Belongs to the TonB-dependent receptor family.</text>
</comment>
<comment type="caution">
    <text evidence="15">The sequence shown here is derived from an EMBL/GenBank/DDBJ whole genome shotgun (WGS) entry which is preliminary data.</text>
</comment>
<evidence type="ECO:0000256" key="3">
    <source>
        <dbReference type="ARBA" id="ARBA00022452"/>
    </source>
</evidence>
<dbReference type="InterPro" id="IPR012910">
    <property type="entry name" value="Plug_dom"/>
</dbReference>
<dbReference type="STRING" id="392484.LP43_2507"/>
<keyword evidence="8 10" id="KW-0472">Membrane</keyword>
<accession>A0A0A0BB00</accession>
<proteinExistence type="inferred from homology"/>
<dbReference type="InterPro" id="IPR000531">
    <property type="entry name" value="Beta-barrel_TonB"/>
</dbReference>
<evidence type="ECO:0000259" key="14">
    <source>
        <dbReference type="Pfam" id="PF07715"/>
    </source>
</evidence>
<dbReference type="RefSeq" id="WP_052094213.1">
    <property type="nucleotide sequence ID" value="NZ_JRQD01000008.1"/>
</dbReference>
<evidence type="ECO:0000256" key="9">
    <source>
        <dbReference type="ARBA" id="ARBA00023237"/>
    </source>
</evidence>
<evidence type="ECO:0000313" key="15">
    <source>
        <dbReference type="EMBL" id="KGM05758.1"/>
    </source>
</evidence>
<feature type="domain" description="TonB-dependent receptor-like beta-barrel" evidence="13">
    <location>
        <begin position="187"/>
        <end position="581"/>
    </location>
</feature>
<evidence type="ECO:0000256" key="4">
    <source>
        <dbReference type="ARBA" id="ARBA00022692"/>
    </source>
</evidence>
<evidence type="ECO:0000256" key="1">
    <source>
        <dbReference type="ARBA" id="ARBA00004571"/>
    </source>
</evidence>
<evidence type="ECO:0000256" key="8">
    <source>
        <dbReference type="ARBA" id="ARBA00023136"/>
    </source>
</evidence>
<keyword evidence="3 10" id="KW-1134">Transmembrane beta strand</keyword>
<dbReference type="InterPro" id="IPR037066">
    <property type="entry name" value="Plug_dom_sf"/>
</dbReference>
<dbReference type="EMBL" id="JRQD01000008">
    <property type="protein sequence ID" value="KGM05758.1"/>
    <property type="molecule type" value="Genomic_DNA"/>
</dbReference>
<protein>
    <submittedName>
        <fullName evidence="15">Outer membrane vitamin B12 receptor BtuB</fullName>
    </submittedName>
</protein>
<evidence type="ECO:0000256" key="10">
    <source>
        <dbReference type="PROSITE-ProRule" id="PRU01360"/>
    </source>
</evidence>
<dbReference type="PANTHER" id="PTHR30069">
    <property type="entry name" value="TONB-DEPENDENT OUTER MEMBRANE RECEPTOR"/>
    <property type="match status" value="1"/>
</dbReference>
<dbReference type="GO" id="GO:0009279">
    <property type="term" value="C:cell outer membrane"/>
    <property type="evidence" value="ECO:0007669"/>
    <property type="project" value="UniProtKB-SubCell"/>
</dbReference>
<dbReference type="CDD" id="cd01347">
    <property type="entry name" value="ligand_gated_channel"/>
    <property type="match status" value="1"/>
</dbReference>
<organism evidence="15 16">
    <name type="scientific">Methylophaga thiooxydans</name>
    <dbReference type="NCBI Taxonomy" id="392484"/>
    <lineage>
        <taxon>Bacteria</taxon>
        <taxon>Pseudomonadati</taxon>
        <taxon>Pseudomonadota</taxon>
        <taxon>Gammaproteobacteria</taxon>
        <taxon>Thiotrichales</taxon>
        <taxon>Piscirickettsiaceae</taxon>
        <taxon>Methylophaga</taxon>
    </lineage>
</organism>
<dbReference type="PANTHER" id="PTHR30069:SF53">
    <property type="entry name" value="COLICIN I RECEPTOR-RELATED"/>
    <property type="match status" value="1"/>
</dbReference>
<feature type="chain" id="PRO_5001967068" evidence="12">
    <location>
        <begin position="32"/>
        <end position="607"/>
    </location>
</feature>
<dbReference type="InterPro" id="IPR036942">
    <property type="entry name" value="Beta-barrel_TonB_sf"/>
</dbReference>
<evidence type="ECO:0000256" key="2">
    <source>
        <dbReference type="ARBA" id="ARBA00022448"/>
    </source>
</evidence>
<dbReference type="Pfam" id="PF07715">
    <property type="entry name" value="Plug"/>
    <property type="match status" value="1"/>
</dbReference>
<gene>
    <name evidence="15" type="primary">btuB</name>
    <name evidence="15" type="ORF">LP43_2507</name>
</gene>
<dbReference type="GO" id="GO:0006811">
    <property type="term" value="P:monoatomic ion transport"/>
    <property type="evidence" value="ECO:0007669"/>
    <property type="project" value="UniProtKB-KW"/>
</dbReference>
<dbReference type="Proteomes" id="UP000029999">
    <property type="component" value="Unassembled WGS sequence"/>
</dbReference>
<feature type="domain" description="TonB-dependent receptor plug" evidence="14">
    <location>
        <begin position="49"/>
        <end position="154"/>
    </location>
</feature>
<keyword evidence="5 12" id="KW-0732">Signal</keyword>
<dbReference type="AlphaFoldDB" id="A0A0A0BB00"/>
<evidence type="ECO:0000259" key="13">
    <source>
        <dbReference type="Pfam" id="PF00593"/>
    </source>
</evidence>
<keyword evidence="15" id="KW-0675">Receptor</keyword>
<dbReference type="PROSITE" id="PS52016">
    <property type="entry name" value="TONB_DEPENDENT_REC_3"/>
    <property type="match status" value="1"/>
</dbReference>
<keyword evidence="7 11" id="KW-0798">TonB box</keyword>